<dbReference type="OrthoDB" id="6183389at2"/>
<accession>A0A1S1P082</accession>
<name>A0A1S1P082_9GAMM</name>
<dbReference type="EMBL" id="CP043420">
    <property type="protein sequence ID" value="QEL11058.1"/>
    <property type="molecule type" value="Genomic_DNA"/>
</dbReference>
<reference evidence="1 2" key="1">
    <citation type="submission" date="2019-08" db="EMBL/GenBank/DDBJ databases">
        <title>Complete genome sequence of Kushneria sp. YCWA18, a halophilic phosphate-solubilizing bacterium isolated from Daqiao saltern in China.</title>
        <authorList>
            <person name="Du G.-X."/>
            <person name="Qu L.-Y."/>
        </authorList>
    </citation>
    <scope>NUCLEOTIDE SEQUENCE [LARGE SCALE GENOMIC DNA]</scope>
    <source>
        <strain evidence="1 2">YCWA18</strain>
    </source>
</reference>
<keyword evidence="2" id="KW-1185">Reference proteome</keyword>
<dbReference type="AlphaFoldDB" id="A0A1S1P082"/>
<organism evidence="1 2">
    <name type="scientific">Kushneria phosphatilytica</name>
    <dbReference type="NCBI Taxonomy" id="657387"/>
    <lineage>
        <taxon>Bacteria</taxon>
        <taxon>Pseudomonadati</taxon>
        <taxon>Pseudomonadota</taxon>
        <taxon>Gammaproteobacteria</taxon>
        <taxon>Oceanospirillales</taxon>
        <taxon>Halomonadaceae</taxon>
        <taxon>Kushneria</taxon>
    </lineage>
</organism>
<evidence type="ECO:0000313" key="1">
    <source>
        <dbReference type="EMBL" id="QEL11058.1"/>
    </source>
</evidence>
<evidence type="ECO:0000313" key="2">
    <source>
        <dbReference type="Proteomes" id="UP000322553"/>
    </source>
</evidence>
<protein>
    <submittedName>
        <fullName evidence="1">Uncharacterized protein</fullName>
    </submittedName>
</protein>
<sequence length="84" mass="9253">MIRLERNIVDLAKGYLQRLEDYITASDGEQDLSEAKTALSKISTLVELTKQNDTGMSDECAGILEEIERRASAVATRLPDTSGH</sequence>
<dbReference type="RefSeq" id="WP_070977422.1">
    <property type="nucleotide sequence ID" value="NZ_CP043420.1"/>
</dbReference>
<gene>
    <name evidence="1" type="ORF">FY550_07895</name>
</gene>
<dbReference type="KEGG" id="kuy:FY550_07895"/>
<dbReference type="Proteomes" id="UP000322553">
    <property type="component" value="Chromosome"/>
</dbReference>
<proteinExistence type="predicted"/>